<keyword evidence="4 6" id="KW-0175">Coiled coil</keyword>
<dbReference type="InterPro" id="IPR008610">
    <property type="entry name" value="Ebp2"/>
</dbReference>
<dbReference type="EMBL" id="CALTRL010001232">
    <property type="protein sequence ID" value="CAH7671689.1"/>
    <property type="molecule type" value="Genomic_DNA"/>
</dbReference>
<dbReference type="PANTHER" id="PTHR13028">
    <property type="entry name" value="RRNA PROCESSING PROTEIN EBNA1-BINDING PROTEIN-RELATED"/>
    <property type="match status" value="1"/>
</dbReference>
<sequence length="232" mass="26991">MANESIGIEMILTLDTKLTAQIFLEWRASFDVEIQDSLKQKTNSHIGKIRLQLVDENSRIKASEELKKKRELKKFGKAIPIEIKLQRDKEAKQLKESIKELRREAEDGRLINNFRKRLVKWIKGPVVFYKPMSCQCLDQVIQGVEPEIEIIEVDDEGDLELDERIRYNEALAKLFEVIWRLLDKFKAIEGTVNILDLPIWACVWPMVDGVIEIVPEKKVGTVRGLVHKCKWP</sequence>
<dbReference type="GO" id="GO:0042273">
    <property type="term" value="P:ribosomal large subunit biogenesis"/>
    <property type="evidence" value="ECO:0007669"/>
    <property type="project" value="TreeGrafter"/>
</dbReference>
<evidence type="ECO:0000256" key="6">
    <source>
        <dbReference type="SAM" id="Coils"/>
    </source>
</evidence>
<evidence type="ECO:0000313" key="7">
    <source>
        <dbReference type="EMBL" id="CAH7671689.1"/>
    </source>
</evidence>
<keyword evidence="5" id="KW-0539">Nucleus</keyword>
<evidence type="ECO:0000256" key="4">
    <source>
        <dbReference type="ARBA" id="ARBA00023054"/>
    </source>
</evidence>
<organism evidence="7 8">
    <name type="scientific">Phakopsora pachyrhizi</name>
    <name type="common">Asian soybean rust disease fungus</name>
    <dbReference type="NCBI Taxonomy" id="170000"/>
    <lineage>
        <taxon>Eukaryota</taxon>
        <taxon>Fungi</taxon>
        <taxon>Dikarya</taxon>
        <taxon>Basidiomycota</taxon>
        <taxon>Pucciniomycotina</taxon>
        <taxon>Pucciniomycetes</taxon>
        <taxon>Pucciniales</taxon>
        <taxon>Phakopsoraceae</taxon>
        <taxon>Phakopsora</taxon>
    </lineage>
</organism>
<dbReference type="Proteomes" id="UP001153365">
    <property type="component" value="Unassembled WGS sequence"/>
</dbReference>
<evidence type="ECO:0000313" key="8">
    <source>
        <dbReference type="Proteomes" id="UP001153365"/>
    </source>
</evidence>
<keyword evidence="8" id="KW-1185">Reference proteome</keyword>
<dbReference type="Pfam" id="PF05890">
    <property type="entry name" value="Ebp2"/>
    <property type="match status" value="1"/>
</dbReference>
<comment type="subcellular location">
    <subcellularLocation>
        <location evidence="1">Nucleus</location>
        <location evidence="1">Nucleolus</location>
    </subcellularLocation>
</comment>
<evidence type="ECO:0000256" key="1">
    <source>
        <dbReference type="ARBA" id="ARBA00004604"/>
    </source>
</evidence>
<dbReference type="GO" id="GO:0030687">
    <property type="term" value="C:preribosome, large subunit precursor"/>
    <property type="evidence" value="ECO:0007669"/>
    <property type="project" value="TreeGrafter"/>
</dbReference>
<evidence type="ECO:0000256" key="5">
    <source>
        <dbReference type="ARBA" id="ARBA00023242"/>
    </source>
</evidence>
<feature type="coiled-coil region" evidence="6">
    <location>
        <begin position="84"/>
        <end position="111"/>
    </location>
</feature>
<proteinExistence type="inferred from homology"/>
<evidence type="ECO:0000256" key="2">
    <source>
        <dbReference type="ARBA" id="ARBA00007336"/>
    </source>
</evidence>
<gene>
    <name evidence="7" type="ORF">PPACK8108_LOCUS6493</name>
</gene>
<keyword evidence="3" id="KW-0690">Ribosome biogenesis</keyword>
<comment type="caution">
    <text evidence="7">The sequence shown here is derived from an EMBL/GenBank/DDBJ whole genome shotgun (WGS) entry which is preliminary data.</text>
</comment>
<dbReference type="AlphaFoldDB" id="A0AAV0AUM2"/>
<evidence type="ECO:0000256" key="3">
    <source>
        <dbReference type="ARBA" id="ARBA00022517"/>
    </source>
</evidence>
<name>A0AAV0AUM2_PHAPC</name>
<comment type="similarity">
    <text evidence="2">Belongs to the EBP2 family.</text>
</comment>
<dbReference type="GO" id="GO:0034399">
    <property type="term" value="C:nuclear periphery"/>
    <property type="evidence" value="ECO:0007669"/>
    <property type="project" value="TreeGrafter"/>
</dbReference>
<dbReference type="GO" id="GO:0006364">
    <property type="term" value="P:rRNA processing"/>
    <property type="evidence" value="ECO:0007669"/>
    <property type="project" value="TreeGrafter"/>
</dbReference>
<accession>A0AAV0AUM2</accession>
<dbReference type="PANTHER" id="PTHR13028:SF0">
    <property type="entry name" value="RRNA-PROCESSING PROTEIN EBP2-RELATED"/>
    <property type="match status" value="1"/>
</dbReference>
<dbReference type="GO" id="GO:0005730">
    <property type="term" value="C:nucleolus"/>
    <property type="evidence" value="ECO:0007669"/>
    <property type="project" value="UniProtKB-SubCell"/>
</dbReference>
<protein>
    <submittedName>
        <fullName evidence="7">Uncharacterized protein</fullName>
    </submittedName>
</protein>
<reference evidence="7" key="1">
    <citation type="submission" date="2022-06" db="EMBL/GenBank/DDBJ databases">
        <authorList>
            <consortium name="SYNGENTA / RWTH Aachen University"/>
        </authorList>
    </citation>
    <scope>NUCLEOTIDE SEQUENCE</scope>
</reference>